<dbReference type="InterPro" id="IPR003653">
    <property type="entry name" value="Peptidase_C48_C"/>
</dbReference>
<sequence length="568" mass="64104">MTASRLEMDPPLSTPTRQTSGRGSYHIPAGDTTKEAPPTSSKVPSDKILEESVSQMTTVLSNIIEYHARKNQRLASLEEDLAHAKLEEEKLKATIEALEKEKSEMNARKALMEMKDLYNLLEAKIEGFQIANHPRTIGGFENLNLTITKKWVEIPMLNLEEFEKCPANFPDFVRGHRTLQDEVDRTGIDVCYESLLDALKATVGTLPNSLVVFEYMQSIFDSYVNPNNDPNVQPLVKGLDVDDFSVDKLQVEVRNLRAEPQQVTRSTCIRLDYEPTILPDVPPTDNSACPVTLDLSVDACEDPSSPPSSQIVPVPALVDLTQYASSPENEGSEDQGWPCKNDLTKTDLESTMYKGRYLRGDVINMYINEAFLKKSREQLHNMFYVNTFWFTKASELVARYDKTNHGEEAMIKITRLRKSICPELHDKDMQGNLPAWIFVPIYGKNHWSFAIIRLHNDDAWLAHLDSSQGIHDPKAIFHVLKQVLYLIVPIDPALVMTGIMNIEQQQDGHSCGKHVLQMLASVARKESDGLDRCFREEGLRYIATLDQVRSFDVVFGMYLSGKLAGPPM</sequence>
<evidence type="ECO:0000313" key="8">
    <source>
        <dbReference type="EMBL" id="KAL2643675.1"/>
    </source>
</evidence>
<feature type="coiled-coil region" evidence="5">
    <location>
        <begin position="67"/>
        <end position="115"/>
    </location>
</feature>
<name>A0ABD1Z7H6_9MARC</name>
<dbReference type="GO" id="GO:0006508">
    <property type="term" value="P:proteolysis"/>
    <property type="evidence" value="ECO:0007669"/>
    <property type="project" value="UniProtKB-KW"/>
</dbReference>
<evidence type="ECO:0000256" key="3">
    <source>
        <dbReference type="ARBA" id="ARBA00022801"/>
    </source>
</evidence>
<evidence type="ECO:0000256" key="4">
    <source>
        <dbReference type="ARBA" id="ARBA00022807"/>
    </source>
</evidence>
<comment type="similarity">
    <text evidence="1">Belongs to the peptidase C48 family.</text>
</comment>
<dbReference type="AlphaFoldDB" id="A0ABD1Z7H6"/>
<keyword evidence="5" id="KW-0175">Coiled coil</keyword>
<dbReference type="InterPro" id="IPR038765">
    <property type="entry name" value="Papain-like_cys_pep_sf"/>
</dbReference>
<dbReference type="GO" id="GO:0016926">
    <property type="term" value="P:protein desumoylation"/>
    <property type="evidence" value="ECO:0007669"/>
    <property type="project" value="UniProtKB-ARBA"/>
</dbReference>
<feature type="region of interest" description="Disordered" evidence="6">
    <location>
        <begin position="1"/>
        <end position="45"/>
    </location>
</feature>
<keyword evidence="3" id="KW-0378">Hydrolase</keyword>
<comment type="caution">
    <text evidence="8">The sequence shown here is derived from an EMBL/GenBank/DDBJ whole genome shotgun (WGS) entry which is preliminary data.</text>
</comment>
<dbReference type="PANTHER" id="PTHR46915">
    <property type="entry name" value="UBIQUITIN-LIKE PROTEASE 4-RELATED"/>
    <property type="match status" value="1"/>
</dbReference>
<dbReference type="Pfam" id="PF02902">
    <property type="entry name" value="Peptidase_C48"/>
    <property type="match status" value="1"/>
</dbReference>
<organism evidence="8 9">
    <name type="scientific">Riccia fluitans</name>
    <dbReference type="NCBI Taxonomy" id="41844"/>
    <lineage>
        <taxon>Eukaryota</taxon>
        <taxon>Viridiplantae</taxon>
        <taxon>Streptophyta</taxon>
        <taxon>Embryophyta</taxon>
        <taxon>Marchantiophyta</taxon>
        <taxon>Marchantiopsida</taxon>
        <taxon>Marchantiidae</taxon>
        <taxon>Marchantiales</taxon>
        <taxon>Ricciaceae</taxon>
        <taxon>Riccia</taxon>
    </lineage>
</organism>
<reference evidence="8 9" key="1">
    <citation type="submission" date="2024-09" db="EMBL/GenBank/DDBJ databases">
        <title>Chromosome-scale assembly of Riccia fluitans.</title>
        <authorList>
            <person name="Paukszto L."/>
            <person name="Sawicki J."/>
            <person name="Karawczyk K."/>
            <person name="Piernik-Szablinska J."/>
            <person name="Szczecinska M."/>
            <person name="Mazdziarz M."/>
        </authorList>
    </citation>
    <scope>NUCLEOTIDE SEQUENCE [LARGE SCALE GENOMIC DNA]</scope>
    <source>
        <strain evidence="8">Rf_01</strain>
        <tissue evidence="8">Aerial parts of the thallus</tissue>
    </source>
</reference>
<dbReference type="GO" id="GO:0008234">
    <property type="term" value="F:cysteine-type peptidase activity"/>
    <property type="evidence" value="ECO:0007669"/>
    <property type="project" value="UniProtKB-KW"/>
</dbReference>
<dbReference type="PANTHER" id="PTHR46915:SF2">
    <property type="entry name" value="UBIQUITIN-LIKE PROTEASE 4"/>
    <property type="match status" value="1"/>
</dbReference>
<gene>
    <name evidence="8" type="ORF">R1flu_011262</name>
</gene>
<proteinExistence type="inferred from homology"/>
<dbReference type="Gene3D" id="3.40.395.10">
    <property type="entry name" value="Adenoviral Proteinase, Chain A"/>
    <property type="match status" value="1"/>
</dbReference>
<dbReference type="CDD" id="cd14686">
    <property type="entry name" value="bZIP"/>
    <property type="match status" value="1"/>
</dbReference>
<accession>A0ABD1Z7H6</accession>
<evidence type="ECO:0000256" key="6">
    <source>
        <dbReference type="SAM" id="MobiDB-lite"/>
    </source>
</evidence>
<keyword evidence="4" id="KW-0788">Thiol protease</keyword>
<evidence type="ECO:0000256" key="2">
    <source>
        <dbReference type="ARBA" id="ARBA00022670"/>
    </source>
</evidence>
<dbReference type="PROSITE" id="PS50600">
    <property type="entry name" value="ULP_PROTEASE"/>
    <property type="match status" value="1"/>
</dbReference>
<evidence type="ECO:0000313" key="9">
    <source>
        <dbReference type="Proteomes" id="UP001605036"/>
    </source>
</evidence>
<keyword evidence="9" id="KW-1185">Reference proteome</keyword>
<feature type="domain" description="Ubiquitin-like protease family profile" evidence="7">
    <location>
        <begin position="341"/>
        <end position="522"/>
    </location>
</feature>
<evidence type="ECO:0000259" key="7">
    <source>
        <dbReference type="PROSITE" id="PS50600"/>
    </source>
</evidence>
<keyword evidence="2" id="KW-0645">Protease</keyword>
<evidence type="ECO:0000256" key="5">
    <source>
        <dbReference type="SAM" id="Coils"/>
    </source>
</evidence>
<dbReference type="Proteomes" id="UP001605036">
    <property type="component" value="Unassembled WGS sequence"/>
</dbReference>
<dbReference type="EMBL" id="JBHFFA010000002">
    <property type="protein sequence ID" value="KAL2643675.1"/>
    <property type="molecule type" value="Genomic_DNA"/>
</dbReference>
<dbReference type="SUPFAM" id="SSF54001">
    <property type="entry name" value="Cysteine proteinases"/>
    <property type="match status" value="1"/>
</dbReference>
<protein>
    <recommendedName>
        <fullName evidence="7">Ubiquitin-like protease family profile domain-containing protein</fullName>
    </recommendedName>
</protein>
<evidence type="ECO:0000256" key="1">
    <source>
        <dbReference type="ARBA" id="ARBA00005234"/>
    </source>
</evidence>